<dbReference type="InterPro" id="IPR019467">
    <property type="entry name" value="Hat1_N"/>
</dbReference>
<evidence type="ECO:0000256" key="9">
    <source>
        <dbReference type="PIRSR" id="PIRSR038084-3"/>
    </source>
</evidence>
<evidence type="ECO:0000256" key="6">
    <source>
        <dbReference type="ARBA" id="ARBA00048017"/>
    </source>
</evidence>
<comment type="similarity">
    <text evidence="1">Belongs to the HAT1 family.</text>
</comment>
<dbReference type="Pfam" id="PF10394">
    <property type="entry name" value="Hat1_N"/>
    <property type="match status" value="1"/>
</dbReference>
<dbReference type="EMBL" id="QGMK01001437">
    <property type="protein sequence ID" value="TVY68765.1"/>
    <property type="molecule type" value="Genomic_DNA"/>
</dbReference>
<dbReference type="Gene3D" id="3.90.360.10">
    <property type="entry name" value="Histone acetyl transferase 1 (HAT1), N-terminal domain"/>
    <property type="match status" value="1"/>
</dbReference>
<evidence type="ECO:0000256" key="1">
    <source>
        <dbReference type="ARBA" id="ARBA00010543"/>
    </source>
</evidence>
<evidence type="ECO:0000256" key="4">
    <source>
        <dbReference type="ARBA" id="ARBA00022679"/>
    </source>
</evidence>
<sequence length="331" mass="37967">MSDKMAEAMVEWATNSNDAINISLIAPSKTLSTFHPKFTYPIFGDEESIFGYQGLKINLKYNSNDMRPNLQILYTKKYKPVGDVEPTDLKAALEEFLPKTAFEKVSAFEAAIKDPSYADWTPPGELWKTISGKDDETLEVWKGSLADLAVKQVIKRVQILVPFFIEGGTMLDLEEEEDLLDRWTVFFLYKKSASGAYDFMGYSTVYRYFLYQPLTKSEKTPVKKQRIQHEAYLDFKLPLPEISFSDLPCRSRISQFIILPPYHGGGNGSRFYNAIFDYYLQDKSTIEITVEDPNEAFDDLRDINDLARLRTIPEFMALHINKKAIPPPTRP</sequence>
<evidence type="ECO:0000259" key="10">
    <source>
        <dbReference type="Pfam" id="PF10394"/>
    </source>
</evidence>
<dbReference type="PANTHER" id="PTHR12046">
    <property type="entry name" value="HISTONE ACETYLTRANSFERASE TYPE B CATALYTIC SUBUNIT"/>
    <property type="match status" value="1"/>
</dbReference>
<evidence type="ECO:0000256" key="7">
    <source>
        <dbReference type="PIRSR" id="PIRSR038084-1"/>
    </source>
</evidence>
<comment type="caution">
    <text evidence="11">The sequence shown here is derived from an EMBL/GenBank/DDBJ whole genome shotgun (WGS) entry which is preliminary data.</text>
</comment>
<evidence type="ECO:0000256" key="5">
    <source>
        <dbReference type="ARBA" id="ARBA00023315"/>
    </source>
</evidence>
<keyword evidence="12" id="KW-1185">Reference proteome</keyword>
<evidence type="ECO:0000313" key="12">
    <source>
        <dbReference type="Proteomes" id="UP000469558"/>
    </source>
</evidence>
<proteinExistence type="inferred from homology"/>
<dbReference type="PIRSF" id="PIRSF038084">
    <property type="entry name" value="HAT-B_cat"/>
    <property type="match status" value="1"/>
</dbReference>
<protein>
    <recommendedName>
        <fullName evidence="3">Histone acetyltransferase type B catalytic subunit</fullName>
        <ecNumber evidence="2">2.3.1.48</ecNumber>
    </recommendedName>
</protein>
<keyword evidence="4" id="KW-0808">Transferase</keyword>
<evidence type="ECO:0000256" key="2">
    <source>
        <dbReference type="ARBA" id="ARBA00013184"/>
    </source>
</evidence>
<feature type="active site" description="Proton donor/acceptor" evidence="7">
    <location>
        <position position="291"/>
    </location>
</feature>
<dbReference type="GO" id="GO:0000781">
    <property type="term" value="C:chromosome, telomeric region"/>
    <property type="evidence" value="ECO:0007669"/>
    <property type="project" value="GOC"/>
</dbReference>
<dbReference type="EC" id="2.3.1.48" evidence="2"/>
<feature type="binding site" evidence="8">
    <location>
        <position position="294"/>
    </location>
    <ligand>
        <name>acetyl-CoA</name>
        <dbReference type="ChEBI" id="CHEBI:57288"/>
    </ligand>
</feature>
<dbReference type="InterPro" id="IPR017380">
    <property type="entry name" value="Hist_AcTrfase_B-typ_cat-su"/>
</dbReference>
<organism evidence="11 12">
    <name type="scientific">Lachnellula suecica</name>
    <dbReference type="NCBI Taxonomy" id="602035"/>
    <lineage>
        <taxon>Eukaryota</taxon>
        <taxon>Fungi</taxon>
        <taxon>Dikarya</taxon>
        <taxon>Ascomycota</taxon>
        <taxon>Pezizomycotina</taxon>
        <taxon>Leotiomycetes</taxon>
        <taxon>Helotiales</taxon>
        <taxon>Lachnaceae</taxon>
        <taxon>Lachnellula</taxon>
    </lineage>
</organism>
<evidence type="ECO:0000256" key="8">
    <source>
        <dbReference type="PIRSR" id="PIRSR038084-2"/>
    </source>
</evidence>
<name>A0A8T9BXG6_9HELO</name>
<feature type="site" description="Interaction with histone H4 N-terminus" evidence="9">
    <location>
        <position position="183"/>
    </location>
</feature>
<dbReference type="GO" id="GO:0031509">
    <property type="term" value="P:subtelomeric heterochromatin formation"/>
    <property type="evidence" value="ECO:0007669"/>
    <property type="project" value="InterPro"/>
</dbReference>
<dbReference type="GO" id="GO:0004402">
    <property type="term" value="F:histone acetyltransferase activity"/>
    <property type="evidence" value="ECO:0007669"/>
    <property type="project" value="InterPro"/>
</dbReference>
<comment type="catalytic activity">
    <reaction evidence="6">
        <text>L-lysyl-[protein] + acetyl-CoA = N(6)-acetyl-L-lysyl-[protein] + CoA + H(+)</text>
        <dbReference type="Rhea" id="RHEA:45948"/>
        <dbReference type="Rhea" id="RHEA-COMP:9752"/>
        <dbReference type="Rhea" id="RHEA-COMP:10731"/>
        <dbReference type="ChEBI" id="CHEBI:15378"/>
        <dbReference type="ChEBI" id="CHEBI:29969"/>
        <dbReference type="ChEBI" id="CHEBI:57287"/>
        <dbReference type="ChEBI" id="CHEBI:57288"/>
        <dbReference type="ChEBI" id="CHEBI:61930"/>
        <dbReference type="EC" id="2.3.1.48"/>
    </reaction>
</comment>
<reference evidence="11 12" key="1">
    <citation type="submission" date="2018-05" db="EMBL/GenBank/DDBJ databases">
        <title>Genome sequencing and assembly of the regulated plant pathogen Lachnellula willkommii and related sister species for the development of diagnostic species identification markers.</title>
        <authorList>
            <person name="Giroux E."/>
            <person name="Bilodeau G."/>
        </authorList>
    </citation>
    <scope>NUCLEOTIDE SEQUENCE [LARGE SCALE GENOMIC DNA]</scope>
    <source>
        <strain evidence="11 12">CBS 268.59</strain>
    </source>
</reference>
<feature type="non-terminal residue" evidence="11">
    <location>
        <position position="1"/>
    </location>
</feature>
<gene>
    <name evidence="11" type="primary">hat-1</name>
    <name evidence="11" type="ORF">LSUE1_G005809</name>
</gene>
<dbReference type="Proteomes" id="UP000469558">
    <property type="component" value="Unassembled WGS sequence"/>
</dbReference>
<dbReference type="Gene3D" id="3.40.630.30">
    <property type="match status" value="1"/>
</dbReference>
<evidence type="ECO:0000313" key="11">
    <source>
        <dbReference type="EMBL" id="TVY68765.1"/>
    </source>
</evidence>
<feature type="region of interest" description="Interaction with histone H4 N-terminus" evidence="8">
    <location>
        <begin position="206"/>
        <end position="208"/>
    </location>
</feature>
<keyword evidence="5" id="KW-0012">Acyltransferase</keyword>
<dbReference type="InterPro" id="IPR037113">
    <property type="entry name" value="Hat1_N_sf"/>
</dbReference>
<dbReference type="SUPFAM" id="SSF55729">
    <property type="entry name" value="Acyl-CoA N-acyltransferases (Nat)"/>
    <property type="match status" value="1"/>
</dbReference>
<feature type="binding site" evidence="8">
    <location>
        <begin position="256"/>
        <end position="258"/>
    </location>
    <ligand>
        <name>acetyl-CoA</name>
        <dbReference type="ChEBI" id="CHEBI:57288"/>
    </ligand>
</feature>
<dbReference type="OrthoDB" id="10253098at2759"/>
<dbReference type="AlphaFoldDB" id="A0A8T9BXG6"/>
<dbReference type="GO" id="GO:0005634">
    <property type="term" value="C:nucleus"/>
    <property type="evidence" value="ECO:0007669"/>
    <property type="project" value="InterPro"/>
</dbReference>
<accession>A0A8T9BXG6</accession>
<dbReference type="InterPro" id="IPR016181">
    <property type="entry name" value="Acyl_CoA_acyltransferase"/>
</dbReference>
<feature type="region of interest" description="Interaction with histone H4 N-terminus" evidence="8">
    <location>
        <begin position="45"/>
        <end position="47"/>
    </location>
</feature>
<feature type="domain" description="Histone acetyl transferase HAT1 N-terminal" evidence="10">
    <location>
        <begin position="12"/>
        <end position="166"/>
    </location>
</feature>
<evidence type="ECO:0000256" key="3">
    <source>
        <dbReference type="ARBA" id="ARBA00021268"/>
    </source>
</evidence>